<dbReference type="InterPro" id="IPR051906">
    <property type="entry name" value="TolC-like"/>
</dbReference>
<protein>
    <submittedName>
        <fullName evidence="9">TolC family protein</fullName>
    </submittedName>
</protein>
<dbReference type="Pfam" id="PF02321">
    <property type="entry name" value="OEP"/>
    <property type="match status" value="2"/>
</dbReference>
<organism evidence="9 10">
    <name type="scientific">Candidatus Thalassospirochaeta sargassi</name>
    <dbReference type="NCBI Taxonomy" id="3119039"/>
    <lineage>
        <taxon>Bacteria</taxon>
        <taxon>Pseudomonadati</taxon>
        <taxon>Spirochaetota</taxon>
        <taxon>Spirochaetia</taxon>
        <taxon>Spirochaetales</taxon>
        <taxon>Spirochaetaceae</taxon>
        <taxon>Candidatus Thalassospirochaeta</taxon>
    </lineage>
</organism>
<evidence type="ECO:0000256" key="8">
    <source>
        <dbReference type="SAM" id="SignalP"/>
    </source>
</evidence>
<dbReference type="EMBL" id="JAQQAL010000028">
    <property type="protein sequence ID" value="MDC7227569.1"/>
    <property type="molecule type" value="Genomic_DNA"/>
</dbReference>
<proteinExistence type="inferred from homology"/>
<keyword evidence="4" id="KW-1134">Transmembrane beta strand</keyword>
<dbReference type="SUPFAM" id="SSF56954">
    <property type="entry name" value="Outer membrane efflux proteins (OEP)"/>
    <property type="match status" value="1"/>
</dbReference>
<gene>
    <name evidence="9" type="ORF">PQJ61_12460</name>
</gene>
<evidence type="ECO:0000256" key="3">
    <source>
        <dbReference type="ARBA" id="ARBA00022448"/>
    </source>
</evidence>
<evidence type="ECO:0000256" key="2">
    <source>
        <dbReference type="ARBA" id="ARBA00007613"/>
    </source>
</evidence>
<dbReference type="GO" id="GO:0009279">
    <property type="term" value="C:cell outer membrane"/>
    <property type="evidence" value="ECO:0007669"/>
    <property type="project" value="UniProtKB-SubCell"/>
</dbReference>
<dbReference type="Gene3D" id="1.20.1600.10">
    <property type="entry name" value="Outer membrane efflux proteins (OEP)"/>
    <property type="match status" value="1"/>
</dbReference>
<keyword evidence="8" id="KW-0732">Signal</keyword>
<dbReference type="AlphaFoldDB" id="A0AAJ1MPC6"/>
<evidence type="ECO:0000256" key="6">
    <source>
        <dbReference type="ARBA" id="ARBA00023136"/>
    </source>
</evidence>
<keyword evidence="3" id="KW-0813">Transport</keyword>
<name>A0AAJ1MPC6_9SPIO</name>
<dbReference type="GO" id="GO:0015562">
    <property type="term" value="F:efflux transmembrane transporter activity"/>
    <property type="evidence" value="ECO:0007669"/>
    <property type="project" value="InterPro"/>
</dbReference>
<comment type="subcellular location">
    <subcellularLocation>
        <location evidence="1">Cell outer membrane</location>
    </subcellularLocation>
</comment>
<evidence type="ECO:0000256" key="5">
    <source>
        <dbReference type="ARBA" id="ARBA00022692"/>
    </source>
</evidence>
<comment type="caution">
    <text evidence="9">The sequence shown here is derived from an EMBL/GenBank/DDBJ whole genome shotgun (WGS) entry which is preliminary data.</text>
</comment>
<keyword evidence="6" id="KW-0472">Membrane</keyword>
<sequence length="432" mass="48677">MKKTTYLVLILACTALPVFANSLVLTEESAVEMALAQNLELKSSKLDLEMTEDQNNNSWNILLPDLSVTGGLVRSDSLSDSLIDGSWTLSGSVDASVTLNTSSFLYMDYDRLSHESQLLSYQMDEDELIVEVKKDFYYLLAYQQSLELERKNLELAEKRQLQTETNFKNGLASELDVLEAQNAYESLRPSYTTTKTSYETQLMSFKSLIGLALKQPIELEGELTPDILELDAEKLVNTFLPERQDVQSSLKALEVKENLLSITNLSDRSPSLTLSLDWDNSASDLTSIDWSDSFSVSTYLTMPLNGFIPGSKESIEISDAQKAVKQARLNYQNVVDSAEQEIRTLVMELSSYRENIDITKQSVQLARKTYEMTEAAYNQGTKELLYVEEAQNTLFSAELDLLESRYNYLSGLLDLQYALNTSADELKTFSEK</sequence>
<evidence type="ECO:0000256" key="7">
    <source>
        <dbReference type="ARBA" id="ARBA00023237"/>
    </source>
</evidence>
<evidence type="ECO:0000313" key="9">
    <source>
        <dbReference type="EMBL" id="MDC7227569.1"/>
    </source>
</evidence>
<evidence type="ECO:0000256" key="4">
    <source>
        <dbReference type="ARBA" id="ARBA00022452"/>
    </source>
</evidence>
<keyword evidence="5" id="KW-0812">Transmembrane</keyword>
<dbReference type="Proteomes" id="UP001221217">
    <property type="component" value="Unassembled WGS sequence"/>
</dbReference>
<reference evidence="9 10" key="1">
    <citation type="submission" date="2022-12" db="EMBL/GenBank/DDBJ databases">
        <title>Metagenome assembled genome from gulf of manar.</title>
        <authorList>
            <person name="Kohli P."/>
            <person name="Pk S."/>
            <person name="Venkata Ramana C."/>
            <person name="Sasikala C."/>
        </authorList>
    </citation>
    <scope>NUCLEOTIDE SEQUENCE [LARGE SCALE GENOMIC DNA]</scope>
    <source>
        <strain evidence="9">JB008</strain>
    </source>
</reference>
<feature type="chain" id="PRO_5042569472" evidence="8">
    <location>
        <begin position="21"/>
        <end position="432"/>
    </location>
</feature>
<dbReference type="GO" id="GO:0015288">
    <property type="term" value="F:porin activity"/>
    <property type="evidence" value="ECO:0007669"/>
    <property type="project" value="TreeGrafter"/>
</dbReference>
<dbReference type="PANTHER" id="PTHR30026">
    <property type="entry name" value="OUTER MEMBRANE PROTEIN TOLC"/>
    <property type="match status" value="1"/>
</dbReference>
<evidence type="ECO:0000256" key="1">
    <source>
        <dbReference type="ARBA" id="ARBA00004442"/>
    </source>
</evidence>
<accession>A0AAJ1MPC6</accession>
<keyword evidence="7" id="KW-0998">Cell outer membrane</keyword>
<feature type="signal peptide" evidence="8">
    <location>
        <begin position="1"/>
        <end position="20"/>
    </location>
</feature>
<comment type="similarity">
    <text evidence="2">Belongs to the outer membrane factor (OMF) (TC 1.B.17) family.</text>
</comment>
<evidence type="ECO:0000313" key="10">
    <source>
        <dbReference type="Proteomes" id="UP001221217"/>
    </source>
</evidence>
<dbReference type="PANTHER" id="PTHR30026:SF20">
    <property type="entry name" value="OUTER MEMBRANE PROTEIN TOLC"/>
    <property type="match status" value="1"/>
</dbReference>
<dbReference type="GO" id="GO:1990281">
    <property type="term" value="C:efflux pump complex"/>
    <property type="evidence" value="ECO:0007669"/>
    <property type="project" value="TreeGrafter"/>
</dbReference>
<dbReference type="InterPro" id="IPR003423">
    <property type="entry name" value="OMP_efflux"/>
</dbReference>